<dbReference type="RefSeq" id="WP_109534070.1">
    <property type="nucleotide sequence ID" value="NZ_QEYD01000008.1"/>
</dbReference>
<keyword evidence="2" id="KW-0808">Transferase</keyword>
<dbReference type="EMBL" id="QEYD01000008">
    <property type="protein sequence ID" value="PWE27925.1"/>
    <property type="molecule type" value="Genomic_DNA"/>
</dbReference>
<gene>
    <name evidence="2" type="ORF">C4N9_13790</name>
</gene>
<dbReference type="Proteomes" id="UP000244940">
    <property type="component" value="Unassembled WGS sequence"/>
</dbReference>
<evidence type="ECO:0000313" key="3">
    <source>
        <dbReference type="Proteomes" id="UP000244940"/>
    </source>
</evidence>
<sequence length="78" mass="8474">MRRDGDEAELTFSIVSLTLIIADHTGVPDSFRGTGAGKALVERLVADARAEGVKIVPLCPFVNALRARHPEWADVFQV</sequence>
<name>A0A2U2C7Q7_9RHOB</name>
<dbReference type="Gene3D" id="3.40.630.30">
    <property type="match status" value="1"/>
</dbReference>
<dbReference type="InterPro" id="IPR031165">
    <property type="entry name" value="GNAT_YJDJ"/>
</dbReference>
<organism evidence="2 3">
    <name type="scientific">Pararhodobacter marinus</name>
    <dbReference type="NCBI Taxonomy" id="2184063"/>
    <lineage>
        <taxon>Bacteria</taxon>
        <taxon>Pseudomonadati</taxon>
        <taxon>Pseudomonadota</taxon>
        <taxon>Alphaproteobacteria</taxon>
        <taxon>Rhodobacterales</taxon>
        <taxon>Paracoccaceae</taxon>
        <taxon>Pararhodobacter</taxon>
    </lineage>
</organism>
<dbReference type="InterPro" id="IPR016181">
    <property type="entry name" value="Acyl_CoA_acyltransferase"/>
</dbReference>
<feature type="domain" description="N-acetyltransferase" evidence="1">
    <location>
        <begin position="1"/>
        <end position="77"/>
    </location>
</feature>
<comment type="caution">
    <text evidence="2">The sequence shown here is derived from an EMBL/GenBank/DDBJ whole genome shotgun (WGS) entry which is preliminary data.</text>
</comment>
<dbReference type="PANTHER" id="PTHR31435:SF10">
    <property type="entry name" value="BSR4717 PROTEIN"/>
    <property type="match status" value="1"/>
</dbReference>
<dbReference type="PANTHER" id="PTHR31435">
    <property type="entry name" value="PROTEIN NATD1"/>
    <property type="match status" value="1"/>
</dbReference>
<protein>
    <submittedName>
        <fullName evidence="2">N-acetyltransferase</fullName>
    </submittedName>
</protein>
<accession>A0A2U2C7Q7</accession>
<evidence type="ECO:0000313" key="2">
    <source>
        <dbReference type="EMBL" id="PWE27925.1"/>
    </source>
</evidence>
<evidence type="ECO:0000259" key="1">
    <source>
        <dbReference type="PROSITE" id="PS51729"/>
    </source>
</evidence>
<dbReference type="GO" id="GO:0016740">
    <property type="term" value="F:transferase activity"/>
    <property type="evidence" value="ECO:0007669"/>
    <property type="project" value="UniProtKB-KW"/>
</dbReference>
<dbReference type="InterPro" id="IPR045057">
    <property type="entry name" value="Gcn5-rel_NAT"/>
</dbReference>
<dbReference type="AlphaFoldDB" id="A0A2U2C7Q7"/>
<dbReference type="GeneID" id="94365962"/>
<dbReference type="SUPFAM" id="SSF55729">
    <property type="entry name" value="Acyl-CoA N-acyltransferases (Nat)"/>
    <property type="match status" value="1"/>
</dbReference>
<dbReference type="Pfam" id="PF14542">
    <property type="entry name" value="Acetyltransf_CG"/>
    <property type="match status" value="1"/>
</dbReference>
<proteinExistence type="predicted"/>
<keyword evidence="3" id="KW-1185">Reference proteome</keyword>
<dbReference type="PROSITE" id="PS51729">
    <property type="entry name" value="GNAT_YJDJ"/>
    <property type="match status" value="1"/>
</dbReference>
<dbReference type="OrthoDB" id="9800945at2"/>
<reference evidence="2 3" key="1">
    <citation type="submission" date="2018-05" db="EMBL/GenBank/DDBJ databases">
        <title>Pararhodobacter marina sp. nov., isolated from deep-sea water of the Indian Ocean.</title>
        <authorList>
            <person name="Lai Q.Sr."/>
            <person name="Liu X."/>
            <person name="Shao Z."/>
        </authorList>
    </citation>
    <scope>NUCLEOTIDE SEQUENCE [LARGE SCALE GENOMIC DNA]</scope>
    <source>
        <strain evidence="2 3">CIC4N-9</strain>
    </source>
</reference>